<dbReference type="GO" id="GO:0005743">
    <property type="term" value="C:mitochondrial inner membrane"/>
    <property type="evidence" value="ECO:0007669"/>
    <property type="project" value="UniProtKB-SubCell"/>
</dbReference>
<keyword evidence="11" id="KW-0249">Electron transport</keyword>
<keyword evidence="16 19" id="KW-0472">Membrane</keyword>
<comment type="catalytic activity">
    <reaction evidence="18">
        <text>a ubiquinone + NADH + 5 H(+)(in) = a ubiquinol + NAD(+) + 4 H(+)(out)</text>
        <dbReference type="Rhea" id="RHEA:29091"/>
        <dbReference type="Rhea" id="RHEA-COMP:9565"/>
        <dbReference type="Rhea" id="RHEA-COMP:9566"/>
        <dbReference type="ChEBI" id="CHEBI:15378"/>
        <dbReference type="ChEBI" id="CHEBI:16389"/>
        <dbReference type="ChEBI" id="CHEBI:17976"/>
        <dbReference type="ChEBI" id="CHEBI:57540"/>
        <dbReference type="ChEBI" id="CHEBI:57945"/>
        <dbReference type="EC" id="7.1.1.2"/>
    </reaction>
</comment>
<keyword evidence="7" id="KW-0679">Respiratory chain</keyword>
<evidence type="ECO:0000256" key="16">
    <source>
        <dbReference type="ARBA" id="ARBA00023136"/>
    </source>
</evidence>
<name>A0A1L2C9U1_ARAAN</name>
<evidence type="ECO:0000256" key="1">
    <source>
        <dbReference type="ARBA" id="ARBA00003257"/>
    </source>
</evidence>
<accession>A0A1L2C9U1</accession>
<keyword evidence="14" id="KW-0830">Ubiquinone</keyword>
<evidence type="ECO:0000256" key="2">
    <source>
        <dbReference type="ARBA" id="ARBA00004448"/>
    </source>
</evidence>
<evidence type="ECO:0000256" key="11">
    <source>
        <dbReference type="ARBA" id="ARBA00022982"/>
    </source>
</evidence>
<geneLocation type="mitochondrion" evidence="21"/>
<protein>
    <recommendedName>
        <fullName evidence="5">NADH-ubiquinone oxidoreductase chain 2</fullName>
        <ecNumber evidence="4">7.1.1.2</ecNumber>
    </recommendedName>
    <alternativeName>
        <fullName evidence="17">NADH dehydrogenase subunit 2</fullName>
    </alternativeName>
</protein>
<comment type="similarity">
    <text evidence="3">Belongs to the complex I subunit 2 family.</text>
</comment>
<dbReference type="GO" id="GO:0008137">
    <property type="term" value="F:NADH dehydrogenase (ubiquinone) activity"/>
    <property type="evidence" value="ECO:0007669"/>
    <property type="project" value="UniProtKB-EC"/>
</dbReference>
<dbReference type="GeneID" id="30690390"/>
<evidence type="ECO:0000256" key="14">
    <source>
        <dbReference type="ARBA" id="ARBA00023075"/>
    </source>
</evidence>
<evidence type="ECO:0000256" key="12">
    <source>
        <dbReference type="ARBA" id="ARBA00022989"/>
    </source>
</evidence>
<feature type="transmembrane region" description="Helical" evidence="19">
    <location>
        <begin position="221"/>
        <end position="243"/>
    </location>
</feature>
<evidence type="ECO:0000256" key="18">
    <source>
        <dbReference type="ARBA" id="ARBA00049551"/>
    </source>
</evidence>
<evidence type="ECO:0000256" key="8">
    <source>
        <dbReference type="ARBA" id="ARBA00022692"/>
    </source>
</evidence>
<evidence type="ECO:0000313" key="21">
    <source>
        <dbReference type="EMBL" id="AMD83655.1"/>
    </source>
</evidence>
<feature type="transmembrane region" description="Helical" evidence="19">
    <location>
        <begin position="249"/>
        <end position="270"/>
    </location>
</feature>
<evidence type="ECO:0000256" key="7">
    <source>
        <dbReference type="ARBA" id="ARBA00022660"/>
    </source>
</evidence>
<feature type="transmembrane region" description="Helical" evidence="19">
    <location>
        <begin position="79"/>
        <end position="101"/>
    </location>
</feature>
<feature type="domain" description="NADH:quinone oxidoreductase/Mrp antiporter transmembrane" evidence="20">
    <location>
        <begin position="24"/>
        <end position="263"/>
    </location>
</feature>
<evidence type="ECO:0000256" key="9">
    <source>
        <dbReference type="ARBA" id="ARBA00022792"/>
    </source>
</evidence>
<dbReference type="PANTHER" id="PTHR46552:SF1">
    <property type="entry name" value="NADH-UBIQUINONE OXIDOREDUCTASE CHAIN 2"/>
    <property type="match status" value="1"/>
</dbReference>
<evidence type="ECO:0000256" key="19">
    <source>
        <dbReference type="SAM" id="Phobius"/>
    </source>
</evidence>
<comment type="subcellular location">
    <subcellularLocation>
        <location evidence="2">Mitochondrion inner membrane</location>
        <topology evidence="2">Multi-pass membrane protein</topology>
    </subcellularLocation>
</comment>
<proteinExistence type="inferred from homology"/>
<organism evidence="21">
    <name type="scientific">Araneus angulatus</name>
    <name type="common">Orb-weaving spider</name>
    <dbReference type="NCBI Taxonomy" id="1112382"/>
    <lineage>
        <taxon>Eukaryota</taxon>
        <taxon>Metazoa</taxon>
        <taxon>Ecdysozoa</taxon>
        <taxon>Arthropoda</taxon>
        <taxon>Chelicerata</taxon>
        <taxon>Arachnida</taxon>
        <taxon>Araneae</taxon>
        <taxon>Araneomorphae</taxon>
        <taxon>Entelegynae</taxon>
        <taxon>Araneoidea</taxon>
        <taxon>Araneidae</taxon>
        <taxon>Araneus</taxon>
    </lineage>
</organism>
<dbReference type="InterPro" id="IPR050175">
    <property type="entry name" value="Complex_I_Subunit_2"/>
</dbReference>
<dbReference type="InterPro" id="IPR001750">
    <property type="entry name" value="ND/Mrp_TM"/>
</dbReference>
<evidence type="ECO:0000256" key="4">
    <source>
        <dbReference type="ARBA" id="ARBA00012944"/>
    </source>
</evidence>
<gene>
    <name evidence="21" type="primary">ND2</name>
</gene>
<dbReference type="EC" id="7.1.1.2" evidence="4"/>
<dbReference type="GO" id="GO:0006120">
    <property type="term" value="P:mitochondrial electron transport, NADH to ubiquinone"/>
    <property type="evidence" value="ECO:0007669"/>
    <property type="project" value="TreeGrafter"/>
</dbReference>
<feature type="transmembrane region" description="Helical" evidence="19">
    <location>
        <begin position="12"/>
        <end position="33"/>
    </location>
</feature>
<dbReference type="EMBL" id="KU365988">
    <property type="protein sequence ID" value="AMD83655.1"/>
    <property type="molecule type" value="Genomic_DNA"/>
</dbReference>
<feature type="transmembrane region" description="Helical" evidence="19">
    <location>
        <begin position="134"/>
        <end position="153"/>
    </location>
</feature>
<keyword evidence="13" id="KW-0520">NAD</keyword>
<dbReference type="RefSeq" id="YP_009333088.1">
    <property type="nucleotide sequence ID" value="NC_032402.1"/>
</dbReference>
<evidence type="ECO:0000256" key="5">
    <source>
        <dbReference type="ARBA" id="ARBA00021008"/>
    </source>
</evidence>
<dbReference type="Pfam" id="PF00361">
    <property type="entry name" value="Proton_antipo_M"/>
    <property type="match status" value="1"/>
</dbReference>
<evidence type="ECO:0000259" key="20">
    <source>
        <dbReference type="Pfam" id="PF00361"/>
    </source>
</evidence>
<evidence type="ECO:0000256" key="17">
    <source>
        <dbReference type="ARBA" id="ARBA00031028"/>
    </source>
</evidence>
<evidence type="ECO:0000256" key="3">
    <source>
        <dbReference type="ARBA" id="ARBA00007012"/>
    </source>
</evidence>
<evidence type="ECO:0000256" key="15">
    <source>
        <dbReference type="ARBA" id="ARBA00023128"/>
    </source>
</evidence>
<keyword evidence="15 21" id="KW-0496">Mitochondrion</keyword>
<keyword evidence="8 19" id="KW-0812">Transmembrane</keyword>
<feature type="transmembrane region" description="Helical" evidence="19">
    <location>
        <begin position="291"/>
        <end position="316"/>
    </location>
</feature>
<keyword evidence="6" id="KW-0813">Transport</keyword>
<keyword evidence="10" id="KW-1278">Translocase</keyword>
<feature type="transmembrane region" description="Helical" evidence="19">
    <location>
        <begin position="108"/>
        <end position="128"/>
    </location>
</feature>
<comment type="function">
    <text evidence="1">Core subunit of the mitochondrial membrane respiratory chain NADH dehydrogenase (Complex I) that is believed to belong to the minimal assembly required for catalysis. Complex I functions in the transfer of electrons from NADH to the respiratory chain. The immediate electron acceptor for the enzyme is believed to be ubiquinone.</text>
</comment>
<keyword evidence="9" id="KW-0999">Mitochondrion inner membrane</keyword>
<evidence type="ECO:0000256" key="6">
    <source>
        <dbReference type="ARBA" id="ARBA00022448"/>
    </source>
</evidence>
<reference evidence="21" key="1">
    <citation type="submission" date="2015-12" db="EMBL/GenBank/DDBJ databases">
        <title>The complete mitochondrial genome of Orbwave spider Araneus angulatus (Araneae: Araneidae).</title>
        <authorList>
            <person name="Fang W."/>
            <person name="Wang Z."/>
            <person name="Li C."/>
            <person name="Yu X."/>
        </authorList>
    </citation>
    <scope>NUCLEOTIDE SEQUENCE</scope>
</reference>
<keyword evidence="12 19" id="KW-1133">Transmembrane helix</keyword>
<dbReference type="CTD" id="4536"/>
<feature type="transmembrane region" description="Helical" evidence="19">
    <location>
        <begin position="183"/>
        <end position="201"/>
    </location>
</feature>
<evidence type="ECO:0000256" key="10">
    <source>
        <dbReference type="ARBA" id="ARBA00022967"/>
    </source>
</evidence>
<dbReference type="AlphaFoldDB" id="A0A1L2C9U1"/>
<evidence type="ECO:0000256" key="13">
    <source>
        <dbReference type="ARBA" id="ARBA00023027"/>
    </source>
</evidence>
<sequence>MLAQSVVGFSSFYLASILLTLSCSNWFLVWMGLEINMMSFIAIMYSRSSEGVEVCLKYFFIQSLGSGILMMMFYSEFGWFDYIILMILSYKMGAGPFYFWFPSVCEGLEWGCCFLLMTIQKVLPLLLISFLTSMFLWVIILSSMFIGAAGSMNQESMKRLMAYSSIHHVGWILLGNFLNDILWIVYLITYSFLISGVMLSMMNDKILDVGMLGKISSKWSFVLGMLSMGGMPPMLGFYLKFWLFYNLLFMDYSLLLFMIIMSVLMFYVYLRVVYSVIMSSMNMLSWVSKMMVSSIMSLDLVYMMGVNVGVIVWMMIW</sequence>
<dbReference type="PANTHER" id="PTHR46552">
    <property type="entry name" value="NADH-UBIQUINONE OXIDOREDUCTASE CHAIN 2"/>
    <property type="match status" value="1"/>
</dbReference>